<comment type="caution">
    <text evidence="2">The sequence shown here is derived from an EMBL/GenBank/DDBJ whole genome shotgun (WGS) entry which is preliminary data.</text>
</comment>
<evidence type="ECO:0000313" key="2">
    <source>
        <dbReference type="EMBL" id="KAI9633934.1"/>
    </source>
</evidence>
<dbReference type="GeneID" id="77726825"/>
<accession>A0AA38H739</accession>
<dbReference type="Proteomes" id="UP001164286">
    <property type="component" value="Unassembled WGS sequence"/>
</dbReference>
<gene>
    <name evidence="2" type="ORF">MKK02DRAFT_28678</name>
</gene>
<keyword evidence="3" id="KW-1185">Reference proteome</keyword>
<sequence length="404" mass="45240">MAYPYQYYVPNGFYYPPIPTPTPNATSYFSARHGPSTLPSARHSGPPHRTPRDSQKGREPSIPAATTYTGTTMPSARHLAVAPSRNRRPPMAQGGYAFKPSSRDPQTQNTTRRSRRQSAAGQYHPQHDWEHDECPAPSDELPIETEHYSIPGRRVGRSKTTGPASQPPGSMPSVRELLSHDPSSDPRRRRFLARLNKDIVELRESHSCLFAEYQRPQNVRKRVDLFTERLIDWMSDTIKTAELSPPVPFDALINWGPEENRQFCESVALTQESRPLQKEIVEAYTALANFGMSEDQRLDATSPFHVMELAARSGKHETEQAMSASSKKRTSRSGPSGVPLSKILFMWDDLLGQIARARVALDLPSASRESYVSEDDGDEAEGGDFWVDGGTDDIPGEESDYEIW</sequence>
<feature type="region of interest" description="Disordered" evidence="1">
    <location>
        <begin position="312"/>
        <end position="336"/>
    </location>
</feature>
<name>A0AA38H739_9TREE</name>
<organism evidence="2 3">
    <name type="scientific">Dioszegia hungarica</name>
    <dbReference type="NCBI Taxonomy" id="4972"/>
    <lineage>
        <taxon>Eukaryota</taxon>
        <taxon>Fungi</taxon>
        <taxon>Dikarya</taxon>
        <taxon>Basidiomycota</taxon>
        <taxon>Agaricomycotina</taxon>
        <taxon>Tremellomycetes</taxon>
        <taxon>Tremellales</taxon>
        <taxon>Bulleribasidiaceae</taxon>
        <taxon>Dioszegia</taxon>
    </lineage>
</organism>
<protein>
    <submittedName>
        <fullName evidence="2">Uncharacterized protein</fullName>
    </submittedName>
</protein>
<feature type="compositionally biased region" description="Basic and acidic residues" evidence="1">
    <location>
        <begin position="125"/>
        <end position="134"/>
    </location>
</feature>
<feature type="compositionally biased region" description="Acidic residues" evidence="1">
    <location>
        <begin position="372"/>
        <end position="382"/>
    </location>
</feature>
<evidence type="ECO:0000313" key="3">
    <source>
        <dbReference type="Proteomes" id="UP001164286"/>
    </source>
</evidence>
<dbReference type="AlphaFoldDB" id="A0AA38H739"/>
<evidence type="ECO:0000256" key="1">
    <source>
        <dbReference type="SAM" id="MobiDB-lite"/>
    </source>
</evidence>
<feature type="compositionally biased region" description="Basic and acidic residues" evidence="1">
    <location>
        <begin position="177"/>
        <end position="186"/>
    </location>
</feature>
<dbReference type="EMBL" id="JAKWFO010000008">
    <property type="protein sequence ID" value="KAI9633934.1"/>
    <property type="molecule type" value="Genomic_DNA"/>
</dbReference>
<dbReference type="RefSeq" id="XP_052943711.1">
    <property type="nucleotide sequence ID" value="XM_053087620.1"/>
</dbReference>
<proteinExistence type="predicted"/>
<feature type="compositionally biased region" description="Polar residues" evidence="1">
    <location>
        <begin position="64"/>
        <end position="74"/>
    </location>
</feature>
<feature type="region of interest" description="Disordered" evidence="1">
    <location>
        <begin position="26"/>
        <end position="188"/>
    </location>
</feature>
<feature type="compositionally biased region" description="Acidic residues" evidence="1">
    <location>
        <begin position="390"/>
        <end position="404"/>
    </location>
</feature>
<feature type="compositionally biased region" description="Basic and acidic residues" evidence="1">
    <location>
        <begin position="50"/>
        <end position="59"/>
    </location>
</feature>
<reference evidence="2" key="1">
    <citation type="journal article" date="2022" name="G3 (Bethesda)">
        <title>High quality genome of the basidiomycete yeast Dioszegia hungarica PDD-24b-2 isolated from cloud water.</title>
        <authorList>
            <person name="Jarrige D."/>
            <person name="Haridas S."/>
            <person name="Bleykasten-Grosshans C."/>
            <person name="Joly M."/>
            <person name="Nadalig T."/>
            <person name="Sancelme M."/>
            <person name="Vuilleumier S."/>
            <person name="Grigoriev I.V."/>
            <person name="Amato P."/>
            <person name="Bringel F."/>
        </authorList>
    </citation>
    <scope>NUCLEOTIDE SEQUENCE</scope>
    <source>
        <strain evidence="2">PDD-24b-2</strain>
    </source>
</reference>
<feature type="region of interest" description="Disordered" evidence="1">
    <location>
        <begin position="366"/>
        <end position="404"/>
    </location>
</feature>